<dbReference type="PIRSF" id="PIRSF016661">
    <property type="entry name" value="BioY"/>
    <property type="match status" value="1"/>
</dbReference>
<keyword evidence="2" id="KW-1003">Cell membrane</keyword>
<comment type="similarity">
    <text evidence="1 2">Belongs to the BioY family.</text>
</comment>
<dbReference type="PANTHER" id="PTHR34295">
    <property type="entry name" value="BIOTIN TRANSPORTER BIOY"/>
    <property type="match status" value="1"/>
</dbReference>
<feature type="transmembrane region" description="Helical" evidence="3">
    <location>
        <begin position="139"/>
        <end position="166"/>
    </location>
</feature>
<evidence type="ECO:0000256" key="2">
    <source>
        <dbReference type="PIRNR" id="PIRNR016661"/>
    </source>
</evidence>
<keyword evidence="3" id="KW-1133">Transmembrane helix</keyword>
<organism evidence="4">
    <name type="scientific">Clostridium tertium</name>
    <dbReference type="NCBI Taxonomy" id="1559"/>
    <lineage>
        <taxon>Bacteria</taxon>
        <taxon>Bacillati</taxon>
        <taxon>Bacillota</taxon>
        <taxon>Clostridia</taxon>
        <taxon>Eubacteriales</taxon>
        <taxon>Clostridiaceae</taxon>
        <taxon>Clostridium</taxon>
    </lineage>
</organism>
<sequence length="174" mass="18937">MKINELTKMSICIAIICVAAYISFPLPFSPVMITAQTIAINLVALILTPKQSFIAVLLYILLGAFGLPVFSGGTSGFGKLFGPTGGFILGFLIITPLMSYFKGKTYNFKRYLFVTMIIGMILLYAIGAIFMSILQKISIVQALSLAVFPFIVGDIFKCVLSSFLAVKLNKVINK</sequence>
<dbReference type="PANTHER" id="PTHR34295:SF1">
    <property type="entry name" value="BIOTIN TRANSPORTER BIOY"/>
    <property type="match status" value="1"/>
</dbReference>
<keyword evidence="3" id="KW-0812">Transmembrane</keyword>
<dbReference type="GO" id="GO:0015225">
    <property type="term" value="F:biotin transmembrane transporter activity"/>
    <property type="evidence" value="ECO:0007669"/>
    <property type="project" value="UniProtKB-UniRule"/>
</dbReference>
<evidence type="ECO:0000256" key="1">
    <source>
        <dbReference type="ARBA" id="ARBA00010692"/>
    </source>
</evidence>
<gene>
    <name evidence="4" type="primary">bioY2</name>
    <name evidence="4" type="ORF">CTLFYP3_00514</name>
</gene>
<feature type="transmembrane region" description="Helical" evidence="3">
    <location>
        <begin position="80"/>
        <end position="99"/>
    </location>
</feature>
<feature type="transmembrane region" description="Helical" evidence="3">
    <location>
        <begin position="54"/>
        <end position="74"/>
    </location>
</feature>
<dbReference type="EMBL" id="CACRTO010000005">
    <property type="protein sequence ID" value="VYT71656.1"/>
    <property type="molecule type" value="Genomic_DNA"/>
</dbReference>
<feature type="transmembrane region" description="Helical" evidence="3">
    <location>
        <begin position="111"/>
        <end position="133"/>
    </location>
</feature>
<name>A0A6N2Z0N1_9CLOT</name>
<keyword evidence="2 3" id="KW-0472">Membrane</keyword>
<evidence type="ECO:0000313" key="4">
    <source>
        <dbReference type="EMBL" id="VYT71656.1"/>
    </source>
</evidence>
<dbReference type="GO" id="GO:0005886">
    <property type="term" value="C:plasma membrane"/>
    <property type="evidence" value="ECO:0007669"/>
    <property type="project" value="UniProtKB-SubCell"/>
</dbReference>
<evidence type="ECO:0000256" key="3">
    <source>
        <dbReference type="SAM" id="Phobius"/>
    </source>
</evidence>
<dbReference type="RefSeq" id="WP_156624661.1">
    <property type="nucleotide sequence ID" value="NZ_CACRTO010000005.1"/>
</dbReference>
<keyword evidence="2" id="KW-0813">Transport</keyword>
<accession>A0A6N2Z0N1</accession>
<dbReference type="InterPro" id="IPR003784">
    <property type="entry name" value="BioY"/>
</dbReference>
<dbReference type="AlphaFoldDB" id="A0A6N2Z0N1"/>
<protein>
    <recommendedName>
        <fullName evidence="2">Biotin transporter</fullName>
    </recommendedName>
</protein>
<dbReference type="Pfam" id="PF02632">
    <property type="entry name" value="BioY"/>
    <property type="match status" value="1"/>
</dbReference>
<proteinExistence type="inferred from homology"/>
<comment type="subcellular location">
    <subcellularLocation>
        <location evidence="2">Cell membrane</location>
        <topology evidence="2">Multi-pass membrane protein</topology>
    </subcellularLocation>
</comment>
<dbReference type="Gene3D" id="1.10.1760.20">
    <property type="match status" value="1"/>
</dbReference>
<feature type="transmembrane region" description="Helical" evidence="3">
    <location>
        <begin position="7"/>
        <end position="24"/>
    </location>
</feature>
<reference evidence="4" key="1">
    <citation type="submission" date="2019-11" db="EMBL/GenBank/DDBJ databases">
        <authorList>
            <person name="Feng L."/>
        </authorList>
    </citation>
    <scope>NUCLEOTIDE SEQUENCE</scope>
    <source>
        <strain evidence="4">CTertiumLFYP3</strain>
    </source>
</reference>